<comment type="subcellular location">
    <subcellularLocation>
        <location evidence="1">Secreted</location>
    </subcellularLocation>
</comment>
<evidence type="ECO:0000313" key="6">
    <source>
        <dbReference type="Proteomes" id="UP001153076"/>
    </source>
</evidence>
<gene>
    <name evidence="5" type="ORF">Cgig2_011081</name>
</gene>
<dbReference type="OrthoDB" id="443318at2759"/>
<accession>A0A9Q1Q5K2</accession>
<dbReference type="InterPro" id="IPR029058">
    <property type="entry name" value="AB_hydrolase_fold"/>
</dbReference>
<dbReference type="GO" id="GO:0005576">
    <property type="term" value="C:extracellular region"/>
    <property type="evidence" value="ECO:0007669"/>
    <property type="project" value="UniProtKB-SubCell"/>
</dbReference>
<name>A0A9Q1Q5K2_9CARY</name>
<dbReference type="GO" id="GO:0004185">
    <property type="term" value="F:serine-type carboxypeptidase activity"/>
    <property type="evidence" value="ECO:0007669"/>
    <property type="project" value="UniProtKB-UniRule"/>
</dbReference>
<dbReference type="EMBL" id="JAKOGI010000821">
    <property type="protein sequence ID" value="KAJ8430137.1"/>
    <property type="molecule type" value="Genomic_DNA"/>
</dbReference>
<dbReference type="AlphaFoldDB" id="A0A9Q1Q5K2"/>
<dbReference type="Gene3D" id="6.10.250.940">
    <property type="match status" value="1"/>
</dbReference>
<dbReference type="GO" id="GO:0006508">
    <property type="term" value="P:proteolysis"/>
    <property type="evidence" value="ECO:0007669"/>
    <property type="project" value="UniProtKB-KW"/>
</dbReference>
<keyword evidence="3" id="KW-0964">Secreted</keyword>
<keyword evidence="4" id="KW-0645">Protease</keyword>
<comment type="caution">
    <text evidence="5">The sequence shown here is derived from an EMBL/GenBank/DDBJ whole genome shotgun (WGS) entry which is preliminary data.</text>
</comment>
<dbReference type="EC" id="3.4.16.-" evidence="4"/>
<evidence type="ECO:0000256" key="3">
    <source>
        <dbReference type="ARBA" id="ARBA00022525"/>
    </source>
</evidence>
<proteinExistence type="inferred from homology"/>
<dbReference type="PANTHER" id="PTHR11802:SF306">
    <property type="entry name" value="SERINE CARBOXYPEPTIDASE-LIKE 28"/>
    <property type="match status" value="1"/>
</dbReference>
<dbReference type="Proteomes" id="UP001153076">
    <property type="component" value="Unassembled WGS sequence"/>
</dbReference>
<dbReference type="InterPro" id="IPR001563">
    <property type="entry name" value="Peptidase_S10"/>
</dbReference>
<evidence type="ECO:0000256" key="1">
    <source>
        <dbReference type="ARBA" id="ARBA00004613"/>
    </source>
</evidence>
<dbReference type="GO" id="GO:0005773">
    <property type="term" value="C:vacuole"/>
    <property type="evidence" value="ECO:0007669"/>
    <property type="project" value="TreeGrafter"/>
</dbReference>
<evidence type="ECO:0000256" key="4">
    <source>
        <dbReference type="RuleBase" id="RU361156"/>
    </source>
</evidence>
<dbReference type="PRINTS" id="PR00724">
    <property type="entry name" value="CRBOXYPTASEC"/>
</dbReference>
<comment type="similarity">
    <text evidence="2 4">Belongs to the peptidase S10 family.</text>
</comment>
<dbReference type="Gene3D" id="3.40.50.11320">
    <property type="match status" value="1"/>
</dbReference>
<dbReference type="PANTHER" id="PTHR11802">
    <property type="entry name" value="SERINE PROTEASE FAMILY S10 SERINE CARBOXYPEPTIDASE"/>
    <property type="match status" value="1"/>
</dbReference>
<keyword evidence="6" id="KW-1185">Reference proteome</keyword>
<dbReference type="InterPro" id="IPR018202">
    <property type="entry name" value="Ser_caboxypep_ser_AS"/>
</dbReference>
<dbReference type="PROSITE" id="PS00131">
    <property type="entry name" value="CARBOXYPEPT_SER_SER"/>
    <property type="match status" value="1"/>
</dbReference>
<evidence type="ECO:0000256" key="2">
    <source>
        <dbReference type="ARBA" id="ARBA00009431"/>
    </source>
</evidence>
<keyword evidence="4" id="KW-0378">Hydrolase</keyword>
<dbReference type="SUPFAM" id="SSF53474">
    <property type="entry name" value="alpha/beta-Hydrolases"/>
    <property type="match status" value="1"/>
</dbReference>
<sequence>MLVFSLLSNGAVAKDGPRHHQRALERDRITALPGQPLGKVDKNFGRALFYWLIEAPITSSPHTKPLVLWLNGGPGCSYIAYGSSEEVGPFRVSPDGKTLMLSQFAWSKEANLLFLDSPAGVGFCYSNTSTHAEEVRFPQYKHRPFYLAGESYAGHFIPQLSLLITRGNKRIKYPIINFKGFLLGNPLLDDYLDNLGSFEYWYNHGLISESSYKACLNQSFLFPKGKCNDALFKAYWEFGVINPYDIYGSVCADLGTFFHSLTKPLPYRFRGNDECAVSYTKMYTNRPDVQKALHANITGSLPHPWTTCSDAVRSSLADSPRSMLPIIKELITSGVQIWVFSVDTDAVLPLTATSTPSMPSSSRLLQNGTLGMTIKKFNGSCNVLCGSNLVGGWTQVYEGPTYVTVRGAGHEVPLTCPRLALVLF</sequence>
<organism evidence="5 6">
    <name type="scientific">Carnegiea gigantea</name>
    <dbReference type="NCBI Taxonomy" id="171969"/>
    <lineage>
        <taxon>Eukaryota</taxon>
        <taxon>Viridiplantae</taxon>
        <taxon>Streptophyta</taxon>
        <taxon>Embryophyta</taxon>
        <taxon>Tracheophyta</taxon>
        <taxon>Spermatophyta</taxon>
        <taxon>Magnoliopsida</taxon>
        <taxon>eudicotyledons</taxon>
        <taxon>Gunneridae</taxon>
        <taxon>Pentapetalae</taxon>
        <taxon>Caryophyllales</taxon>
        <taxon>Cactineae</taxon>
        <taxon>Cactaceae</taxon>
        <taxon>Cactoideae</taxon>
        <taxon>Echinocereeae</taxon>
        <taxon>Carnegiea</taxon>
    </lineage>
</organism>
<dbReference type="Pfam" id="PF00450">
    <property type="entry name" value="Peptidase_S10"/>
    <property type="match status" value="1"/>
</dbReference>
<keyword evidence="4" id="KW-0121">Carboxypeptidase</keyword>
<protein>
    <recommendedName>
        <fullName evidence="4">Carboxypeptidase</fullName>
        <ecNumber evidence="4">3.4.16.-</ecNumber>
    </recommendedName>
</protein>
<dbReference type="Gene3D" id="3.40.50.1820">
    <property type="entry name" value="alpha/beta hydrolase"/>
    <property type="match status" value="1"/>
</dbReference>
<evidence type="ECO:0000313" key="5">
    <source>
        <dbReference type="EMBL" id="KAJ8430137.1"/>
    </source>
</evidence>
<reference evidence="5" key="1">
    <citation type="submission" date="2022-04" db="EMBL/GenBank/DDBJ databases">
        <title>Carnegiea gigantea Genome sequencing and assembly v2.</title>
        <authorList>
            <person name="Copetti D."/>
            <person name="Sanderson M.J."/>
            <person name="Burquez A."/>
            <person name="Wojciechowski M.F."/>
        </authorList>
    </citation>
    <scope>NUCLEOTIDE SEQUENCE</scope>
    <source>
        <strain evidence="5">SGP5-SGP5p</strain>
        <tissue evidence="5">Aerial part</tissue>
    </source>
</reference>